<protein>
    <submittedName>
        <fullName evidence="1">Uncharacterized protein</fullName>
    </submittedName>
</protein>
<name>A0A0L0BPU2_LUCCU</name>
<comment type="caution">
    <text evidence="1">The sequence shown here is derived from an EMBL/GenBank/DDBJ whole genome shotgun (WGS) entry which is preliminary data.</text>
</comment>
<accession>A0A0L0BPU2</accession>
<keyword evidence="2" id="KW-1185">Reference proteome</keyword>
<sequence length="69" mass="7813">MNDAKTAVDNTIDNWRKIYVAVVIVFLVDTHVVDKSVYIIAYLAFIPVLHHNSLINSGAITPREQHHNT</sequence>
<evidence type="ECO:0000313" key="1">
    <source>
        <dbReference type="EMBL" id="KNC22026.1"/>
    </source>
</evidence>
<organism evidence="1 2">
    <name type="scientific">Lucilia cuprina</name>
    <name type="common">Green bottle fly</name>
    <name type="synonym">Australian sheep blowfly</name>
    <dbReference type="NCBI Taxonomy" id="7375"/>
    <lineage>
        <taxon>Eukaryota</taxon>
        <taxon>Metazoa</taxon>
        <taxon>Ecdysozoa</taxon>
        <taxon>Arthropoda</taxon>
        <taxon>Hexapoda</taxon>
        <taxon>Insecta</taxon>
        <taxon>Pterygota</taxon>
        <taxon>Neoptera</taxon>
        <taxon>Endopterygota</taxon>
        <taxon>Diptera</taxon>
        <taxon>Brachycera</taxon>
        <taxon>Muscomorpha</taxon>
        <taxon>Oestroidea</taxon>
        <taxon>Calliphoridae</taxon>
        <taxon>Luciliinae</taxon>
        <taxon>Lucilia</taxon>
    </lineage>
</organism>
<dbReference type="Proteomes" id="UP000037069">
    <property type="component" value="Unassembled WGS sequence"/>
</dbReference>
<dbReference type="EMBL" id="JRES01001565">
    <property type="protein sequence ID" value="KNC22026.1"/>
    <property type="molecule type" value="Genomic_DNA"/>
</dbReference>
<proteinExistence type="predicted"/>
<reference evidence="1 2" key="1">
    <citation type="journal article" date="2015" name="Nat. Commun.">
        <title>Lucilia cuprina genome unlocks parasitic fly biology to underpin future interventions.</title>
        <authorList>
            <person name="Anstead C.A."/>
            <person name="Korhonen P.K."/>
            <person name="Young N.D."/>
            <person name="Hall R.S."/>
            <person name="Jex A.R."/>
            <person name="Murali S.C."/>
            <person name="Hughes D.S."/>
            <person name="Lee S.F."/>
            <person name="Perry T."/>
            <person name="Stroehlein A.J."/>
            <person name="Ansell B.R."/>
            <person name="Breugelmans B."/>
            <person name="Hofmann A."/>
            <person name="Qu J."/>
            <person name="Dugan S."/>
            <person name="Lee S.L."/>
            <person name="Chao H."/>
            <person name="Dinh H."/>
            <person name="Han Y."/>
            <person name="Doddapaneni H.V."/>
            <person name="Worley K.C."/>
            <person name="Muzny D.M."/>
            <person name="Ioannidis P."/>
            <person name="Waterhouse R.M."/>
            <person name="Zdobnov E.M."/>
            <person name="James P.J."/>
            <person name="Bagnall N.H."/>
            <person name="Kotze A.C."/>
            <person name="Gibbs R.A."/>
            <person name="Richards S."/>
            <person name="Batterham P."/>
            <person name="Gasser R.B."/>
        </authorList>
    </citation>
    <scope>NUCLEOTIDE SEQUENCE [LARGE SCALE GENOMIC DNA]</scope>
    <source>
        <strain evidence="1 2">LS</strain>
        <tissue evidence="1">Full body</tissue>
    </source>
</reference>
<dbReference type="AlphaFoldDB" id="A0A0L0BPU2"/>
<gene>
    <name evidence="1" type="ORF">FF38_14227</name>
</gene>
<evidence type="ECO:0000313" key="2">
    <source>
        <dbReference type="Proteomes" id="UP000037069"/>
    </source>
</evidence>